<evidence type="ECO:0000256" key="9">
    <source>
        <dbReference type="SAM" id="Phobius"/>
    </source>
</evidence>
<protein>
    <recommendedName>
        <fullName evidence="10">G-protein coupled receptors family 1 profile domain-containing protein</fullName>
    </recommendedName>
</protein>
<sequence length="357" mass="41338">MWNGTEEFIEGWNEFVKTAFIEEPYSSKVMFSVSLLVVFIISLVGNVLTCVVIYYDKTMHTATNYYLFDLAVSDLLVTFPILIIVYQVLIPEIPIVEYKTGVMTCKFILCIQFTFVSLLWNHGILVMTALSIERYIAICYPMMLQQTPVWRRIGKIILAIWLIAIAETLPLLWTLDVVDTGKNLKCFSVPTRTARIIMATLAVATFILPLSIMIFVCTMIAFKVNDNQKHYMKDTFVYNNAFKRKNVNKLIAALTVSFVVCWLPTFTLRMLLFFTDIPKVVHFHGWFTTGHKVAMFNSWFTTVLNPLLFSLISIKFRKALKILWDKKIKKRYFQTKKSMTAENQEKKSTSCYLVVQT</sequence>
<evidence type="ECO:0000256" key="6">
    <source>
        <dbReference type="ARBA" id="ARBA00023136"/>
    </source>
</evidence>
<dbReference type="Proteomes" id="UP000494256">
    <property type="component" value="Unassembled WGS sequence"/>
</dbReference>
<dbReference type="OrthoDB" id="5950040at2759"/>
<evidence type="ECO:0000259" key="10">
    <source>
        <dbReference type="PROSITE" id="PS50262"/>
    </source>
</evidence>
<dbReference type="GO" id="GO:0016020">
    <property type="term" value="C:membrane"/>
    <property type="evidence" value="ECO:0007669"/>
    <property type="project" value="UniProtKB-SubCell"/>
</dbReference>
<reference evidence="13 14" key="1">
    <citation type="submission" date="2020-04" db="EMBL/GenBank/DDBJ databases">
        <authorList>
            <person name="Wallbank WR R."/>
            <person name="Pardo Diaz C."/>
            <person name="Kozak K."/>
            <person name="Martin S."/>
            <person name="Jiggins C."/>
            <person name="Moest M."/>
            <person name="Warren A I."/>
            <person name="Byers J.R.P. K."/>
            <person name="Montejo-Kovacevich G."/>
            <person name="Yen C E."/>
        </authorList>
    </citation>
    <scope>NUCLEOTIDE SEQUENCE [LARGE SCALE GENOMIC DNA]</scope>
</reference>
<dbReference type="Gene3D" id="1.20.1070.10">
    <property type="entry name" value="Rhodopsin 7-helix transmembrane proteins"/>
    <property type="match status" value="1"/>
</dbReference>
<dbReference type="PRINTS" id="PR00237">
    <property type="entry name" value="GPCRRHODOPSN"/>
</dbReference>
<keyword evidence="5" id="KW-0297">G-protein coupled receptor</keyword>
<feature type="transmembrane region" description="Helical" evidence="9">
    <location>
        <begin position="66"/>
        <end position="86"/>
    </location>
</feature>
<evidence type="ECO:0000256" key="8">
    <source>
        <dbReference type="ARBA" id="ARBA00023224"/>
    </source>
</evidence>
<evidence type="ECO:0000256" key="7">
    <source>
        <dbReference type="ARBA" id="ARBA00023170"/>
    </source>
</evidence>
<dbReference type="Proteomes" id="UP000494106">
    <property type="component" value="Unassembled WGS sequence"/>
</dbReference>
<keyword evidence="8" id="KW-0807">Transducer</keyword>
<dbReference type="EMBL" id="CADEBD010000337">
    <property type="protein sequence ID" value="CAB3247455.1"/>
    <property type="molecule type" value="Genomic_DNA"/>
</dbReference>
<dbReference type="PANTHER" id="PTHR24243">
    <property type="entry name" value="G-PROTEIN COUPLED RECEPTOR"/>
    <property type="match status" value="1"/>
</dbReference>
<dbReference type="SUPFAM" id="SSF81321">
    <property type="entry name" value="Family A G protein-coupled receptor-like"/>
    <property type="match status" value="1"/>
</dbReference>
<dbReference type="InterPro" id="IPR017452">
    <property type="entry name" value="GPCR_Rhodpsn_7TM"/>
</dbReference>
<feature type="domain" description="G-protein coupled receptors family 1 profile" evidence="10">
    <location>
        <begin position="45"/>
        <end position="309"/>
    </location>
</feature>
<evidence type="ECO:0000256" key="1">
    <source>
        <dbReference type="ARBA" id="ARBA00004141"/>
    </source>
</evidence>
<dbReference type="PROSITE" id="PS50262">
    <property type="entry name" value="G_PROTEIN_RECEP_F1_2"/>
    <property type="match status" value="1"/>
</dbReference>
<organism evidence="12 14">
    <name type="scientific">Arctia plantaginis</name>
    <name type="common">Wood tiger moth</name>
    <name type="synonym">Phalaena plantaginis</name>
    <dbReference type="NCBI Taxonomy" id="874455"/>
    <lineage>
        <taxon>Eukaryota</taxon>
        <taxon>Metazoa</taxon>
        <taxon>Ecdysozoa</taxon>
        <taxon>Arthropoda</taxon>
        <taxon>Hexapoda</taxon>
        <taxon>Insecta</taxon>
        <taxon>Pterygota</taxon>
        <taxon>Neoptera</taxon>
        <taxon>Endopterygota</taxon>
        <taxon>Lepidoptera</taxon>
        <taxon>Glossata</taxon>
        <taxon>Ditrysia</taxon>
        <taxon>Noctuoidea</taxon>
        <taxon>Erebidae</taxon>
        <taxon>Arctiinae</taxon>
        <taxon>Arctia</taxon>
    </lineage>
</organism>
<gene>
    <name evidence="12" type="ORF">APLA_LOCUS11923</name>
    <name evidence="11" type="ORF">APLA_LOCUS1860</name>
</gene>
<dbReference type="EMBL" id="CADEBC010000135">
    <property type="protein sequence ID" value="CAB3223905.1"/>
    <property type="molecule type" value="Genomic_DNA"/>
</dbReference>
<evidence type="ECO:0000256" key="5">
    <source>
        <dbReference type="ARBA" id="ARBA00023040"/>
    </source>
</evidence>
<dbReference type="Pfam" id="PF00001">
    <property type="entry name" value="7tm_1"/>
    <property type="match status" value="1"/>
</dbReference>
<comment type="similarity">
    <text evidence="2">Belongs to the G-protein coupled receptor 1 family.</text>
</comment>
<keyword evidence="3 9" id="KW-0812">Transmembrane</keyword>
<feature type="transmembrane region" description="Helical" evidence="9">
    <location>
        <begin position="153"/>
        <end position="175"/>
    </location>
</feature>
<feature type="transmembrane region" description="Helical" evidence="9">
    <location>
        <begin position="250"/>
        <end position="274"/>
    </location>
</feature>
<feature type="transmembrane region" description="Helical" evidence="9">
    <location>
        <begin position="29"/>
        <end position="54"/>
    </location>
</feature>
<evidence type="ECO:0000256" key="2">
    <source>
        <dbReference type="ARBA" id="ARBA00010663"/>
    </source>
</evidence>
<accession>A0A8S1ALQ3</accession>
<feature type="transmembrane region" description="Helical" evidence="9">
    <location>
        <begin position="106"/>
        <end position="132"/>
    </location>
</feature>
<dbReference type="AlphaFoldDB" id="A0A8S1ALQ3"/>
<keyword evidence="6 9" id="KW-0472">Membrane</keyword>
<proteinExistence type="inferred from homology"/>
<keyword evidence="13" id="KW-1185">Reference proteome</keyword>
<feature type="transmembrane region" description="Helical" evidence="9">
    <location>
        <begin position="195"/>
        <end position="222"/>
    </location>
</feature>
<evidence type="ECO:0000256" key="4">
    <source>
        <dbReference type="ARBA" id="ARBA00022989"/>
    </source>
</evidence>
<keyword evidence="7" id="KW-0675">Receptor</keyword>
<feature type="transmembrane region" description="Helical" evidence="9">
    <location>
        <begin position="294"/>
        <end position="314"/>
    </location>
</feature>
<evidence type="ECO:0000313" key="13">
    <source>
        <dbReference type="Proteomes" id="UP000494106"/>
    </source>
</evidence>
<evidence type="ECO:0000313" key="14">
    <source>
        <dbReference type="Proteomes" id="UP000494256"/>
    </source>
</evidence>
<evidence type="ECO:0000313" key="12">
    <source>
        <dbReference type="EMBL" id="CAB3247455.1"/>
    </source>
</evidence>
<comment type="subcellular location">
    <subcellularLocation>
        <location evidence="1">Membrane</location>
        <topology evidence="1">Multi-pass membrane protein</topology>
    </subcellularLocation>
</comment>
<keyword evidence="4 9" id="KW-1133">Transmembrane helix</keyword>
<dbReference type="PANTHER" id="PTHR24243:SF208">
    <property type="entry name" value="PYROKININ-1 RECEPTOR"/>
    <property type="match status" value="1"/>
</dbReference>
<comment type="caution">
    <text evidence="12">The sequence shown here is derived from an EMBL/GenBank/DDBJ whole genome shotgun (WGS) entry which is preliminary data.</text>
</comment>
<name>A0A8S1ALQ3_ARCPL</name>
<dbReference type="GO" id="GO:0004930">
    <property type="term" value="F:G protein-coupled receptor activity"/>
    <property type="evidence" value="ECO:0007669"/>
    <property type="project" value="UniProtKB-KW"/>
</dbReference>
<evidence type="ECO:0000256" key="3">
    <source>
        <dbReference type="ARBA" id="ARBA00022692"/>
    </source>
</evidence>
<evidence type="ECO:0000313" key="11">
    <source>
        <dbReference type="EMBL" id="CAB3223905.1"/>
    </source>
</evidence>
<dbReference type="InterPro" id="IPR000276">
    <property type="entry name" value="GPCR_Rhodpsn"/>
</dbReference>